<accession>A0A8H3TRN4</accession>
<dbReference type="Pfam" id="PF01433">
    <property type="entry name" value="Peptidase_M1"/>
    <property type="match status" value="1"/>
</dbReference>
<evidence type="ECO:0000259" key="13">
    <source>
        <dbReference type="Pfam" id="PF01433"/>
    </source>
</evidence>
<evidence type="ECO:0000256" key="3">
    <source>
        <dbReference type="ARBA" id="ARBA00022670"/>
    </source>
</evidence>
<dbReference type="PRINTS" id="PR00756">
    <property type="entry name" value="ALADIPTASE"/>
</dbReference>
<dbReference type="FunFam" id="1.10.390.10:FF:000006">
    <property type="entry name" value="Puromycin-sensitive aminopeptidase"/>
    <property type="match status" value="1"/>
</dbReference>
<feature type="domain" description="ERAP1-like C-terminal" evidence="14">
    <location>
        <begin position="604"/>
        <end position="923"/>
    </location>
</feature>
<feature type="region of interest" description="Disordered" evidence="12">
    <location>
        <begin position="83"/>
        <end position="113"/>
    </location>
</feature>
<dbReference type="Gene3D" id="1.10.390.10">
    <property type="entry name" value="Neutral Protease Domain 2"/>
    <property type="match status" value="1"/>
</dbReference>
<dbReference type="OrthoDB" id="10031169at2759"/>
<keyword evidence="7 11" id="KW-0482">Metalloprotease</keyword>
<dbReference type="Gene3D" id="2.60.40.1730">
    <property type="entry name" value="tricorn interacting facor f3 domain"/>
    <property type="match status" value="1"/>
</dbReference>
<dbReference type="Pfam" id="PF17900">
    <property type="entry name" value="Peptidase_M1_N"/>
    <property type="match status" value="1"/>
</dbReference>
<dbReference type="FunFam" id="1.25.50.20:FF:000002">
    <property type="entry name" value="Aminopeptidase"/>
    <property type="match status" value="1"/>
</dbReference>
<dbReference type="GO" id="GO:0016020">
    <property type="term" value="C:membrane"/>
    <property type="evidence" value="ECO:0007669"/>
    <property type="project" value="TreeGrafter"/>
</dbReference>
<dbReference type="InterPro" id="IPR045357">
    <property type="entry name" value="Aminopeptidase_N-like_N"/>
</dbReference>
<dbReference type="InterPro" id="IPR001930">
    <property type="entry name" value="Peptidase_M1"/>
</dbReference>
<dbReference type="GO" id="GO:0005615">
    <property type="term" value="C:extracellular space"/>
    <property type="evidence" value="ECO:0007669"/>
    <property type="project" value="TreeGrafter"/>
</dbReference>
<dbReference type="PANTHER" id="PTHR11533:SF174">
    <property type="entry name" value="PUROMYCIN-SENSITIVE AMINOPEPTIDASE-RELATED"/>
    <property type="match status" value="1"/>
</dbReference>
<evidence type="ECO:0000259" key="15">
    <source>
        <dbReference type="Pfam" id="PF17900"/>
    </source>
</evidence>
<evidence type="ECO:0000313" key="16">
    <source>
        <dbReference type="EMBL" id="GHJ85955.1"/>
    </source>
</evidence>
<dbReference type="Proteomes" id="UP000620104">
    <property type="component" value="Unassembled WGS sequence"/>
</dbReference>
<reference evidence="16" key="1">
    <citation type="submission" date="2020-07" db="EMBL/GenBank/DDBJ databases">
        <title>Draft Genome Sequence of a Deep-Sea Yeast, Naganishia (Cryptococcus) liquefaciens strain N6.</title>
        <authorList>
            <person name="Han Y.W."/>
            <person name="Kajitani R."/>
            <person name="Morimoto H."/>
            <person name="Parhat M."/>
            <person name="Tsubouchi H."/>
            <person name="Bakenova O."/>
            <person name="Ogata M."/>
            <person name="Argunhan B."/>
            <person name="Aoki R."/>
            <person name="Kajiwara S."/>
            <person name="Itoh T."/>
            <person name="Iwasaki H."/>
        </authorList>
    </citation>
    <scope>NUCLEOTIDE SEQUENCE</scope>
    <source>
        <strain evidence="16">N6</strain>
    </source>
</reference>
<dbReference type="GO" id="GO:0043171">
    <property type="term" value="P:peptide catabolic process"/>
    <property type="evidence" value="ECO:0007669"/>
    <property type="project" value="TreeGrafter"/>
</dbReference>
<keyword evidence="6 9" id="KW-0862">Zinc</keyword>
<protein>
    <recommendedName>
        <fullName evidence="11">Aminopeptidase</fullName>
        <ecNumber evidence="11">3.4.11.-</ecNumber>
    </recommendedName>
</protein>
<dbReference type="SUPFAM" id="SSF63737">
    <property type="entry name" value="Leukotriene A4 hydrolase N-terminal domain"/>
    <property type="match status" value="1"/>
</dbReference>
<feature type="binding site" evidence="9">
    <location>
        <position position="382"/>
    </location>
    <ligand>
        <name>Zn(2+)</name>
        <dbReference type="ChEBI" id="CHEBI:29105"/>
        <note>catalytic</note>
    </ligand>
</feature>
<evidence type="ECO:0000256" key="12">
    <source>
        <dbReference type="SAM" id="MobiDB-lite"/>
    </source>
</evidence>
<evidence type="ECO:0000256" key="6">
    <source>
        <dbReference type="ARBA" id="ARBA00022833"/>
    </source>
</evidence>
<keyword evidence="2 11" id="KW-0031">Aminopeptidase</keyword>
<dbReference type="GO" id="GO:0006508">
    <property type="term" value="P:proteolysis"/>
    <property type="evidence" value="ECO:0007669"/>
    <property type="project" value="UniProtKB-KW"/>
</dbReference>
<evidence type="ECO:0000259" key="14">
    <source>
        <dbReference type="Pfam" id="PF11838"/>
    </source>
</evidence>
<feature type="domain" description="Aminopeptidase N-like N-terminal" evidence="15">
    <location>
        <begin position="27"/>
        <end position="266"/>
    </location>
</feature>
<evidence type="ECO:0000256" key="4">
    <source>
        <dbReference type="ARBA" id="ARBA00022723"/>
    </source>
</evidence>
<dbReference type="AlphaFoldDB" id="A0A8H3TRN4"/>
<dbReference type="GO" id="GO:0070006">
    <property type="term" value="F:metalloaminopeptidase activity"/>
    <property type="evidence" value="ECO:0007669"/>
    <property type="project" value="TreeGrafter"/>
</dbReference>
<dbReference type="EC" id="3.4.11.-" evidence="11"/>
<evidence type="ECO:0000256" key="2">
    <source>
        <dbReference type="ARBA" id="ARBA00022438"/>
    </source>
</evidence>
<dbReference type="InterPro" id="IPR050344">
    <property type="entry name" value="Peptidase_M1_aminopeptidases"/>
</dbReference>
<comment type="similarity">
    <text evidence="1 11">Belongs to the peptidase M1 family.</text>
</comment>
<keyword evidence="3 11" id="KW-0645">Protease</keyword>
<keyword evidence="4 9" id="KW-0479">Metal-binding</keyword>
<dbReference type="InterPro" id="IPR042097">
    <property type="entry name" value="Aminopeptidase_N-like_N_sf"/>
</dbReference>
<dbReference type="Gene3D" id="2.60.40.1910">
    <property type="match status" value="1"/>
</dbReference>
<gene>
    <name evidence="16" type="ORF">NliqN6_2357</name>
</gene>
<evidence type="ECO:0000256" key="8">
    <source>
        <dbReference type="PIRSR" id="PIRSR634016-1"/>
    </source>
</evidence>
<proteinExistence type="inferred from homology"/>
<feature type="active site" description="Proton acceptor" evidence="8">
    <location>
        <position position="379"/>
    </location>
</feature>
<keyword evidence="17" id="KW-1185">Reference proteome</keyword>
<dbReference type="InterPro" id="IPR024571">
    <property type="entry name" value="ERAP1-like_C_dom"/>
</dbReference>
<comment type="cofactor">
    <cofactor evidence="9 11">
        <name>Zn(2+)</name>
        <dbReference type="ChEBI" id="CHEBI:29105"/>
    </cofactor>
    <text evidence="9 11">Binds 1 zinc ion per subunit.</text>
</comment>
<dbReference type="GO" id="GO:0005737">
    <property type="term" value="C:cytoplasm"/>
    <property type="evidence" value="ECO:0007669"/>
    <property type="project" value="TreeGrafter"/>
</dbReference>
<feature type="binding site" evidence="9">
    <location>
        <position position="401"/>
    </location>
    <ligand>
        <name>Zn(2+)</name>
        <dbReference type="ChEBI" id="CHEBI:29105"/>
        <note>catalytic</note>
    </ligand>
</feature>
<feature type="site" description="Transition state stabilizer" evidence="10">
    <location>
        <position position="465"/>
    </location>
</feature>
<evidence type="ECO:0000256" key="10">
    <source>
        <dbReference type="PIRSR" id="PIRSR634016-4"/>
    </source>
</evidence>
<name>A0A8H3TRN4_9TREE</name>
<dbReference type="GO" id="GO:0008270">
    <property type="term" value="F:zinc ion binding"/>
    <property type="evidence" value="ECO:0007669"/>
    <property type="project" value="UniProtKB-UniRule"/>
</dbReference>
<evidence type="ECO:0000256" key="1">
    <source>
        <dbReference type="ARBA" id="ARBA00010136"/>
    </source>
</evidence>
<dbReference type="PANTHER" id="PTHR11533">
    <property type="entry name" value="PROTEASE M1 ZINC METALLOPROTEASE"/>
    <property type="match status" value="1"/>
</dbReference>
<dbReference type="Gene3D" id="1.25.50.20">
    <property type="match status" value="1"/>
</dbReference>
<evidence type="ECO:0000256" key="5">
    <source>
        <dbReference type="ARBA" id="ARBA00022801"/>
    </source>
</evidence>
<dbReference type="Pfam" id="PF11838">
    <property type="entry name" value="ERAP1_C"/>
    <property type="match status" value="1"/>
</dbReference>
<dbReference type="InterPro" id="IPR027268">
    <property type="entry name" value="Peptidase_M4/M1_CTD_sf"/>
</dbReference>
<feature type="region of interest" description="Disordered" evidence="12">
    <location>
        <begin position="1"/>
        <end position="23"/>
    </location>
</feature>
<feature type="domain" description="Peptidase M1 membrane alanine aminopeptidase" evidence="13">
    <location>
        <begin position="306"/>
        <end position="524"/>
    </location>
</feature>
<dbReference type="EMBL" id="BLZA01000017">
    <property type="protein sequence ID" value="GHJ85955.1"/>
    <property type="molecule type" value="Genomic_DNA"/>
</dbReference>
<evidence type="ECO:0000256" key="9">
    <source>
        <dbReference type="PIRSR" id="PIRSR634016-3"/>
    </source>
</evidence>
<evidence type="ECO:0000313" key="17">
    <source>
        <dbReference type="Proteomes" id="UP000620104"/>
    </source>
</evidence>
<evidence type="ECO:0000256" key="11">
    <source>
        <dbReference type="RuleBase" id="RU364040"/>
    </source>
</evidence>
<dbReference type="InterPro" id="IPR034016">
    <property type="entry name" value="M1_APN-typ"/>
</dbReference>
<feature type="binding site" evidence="9">
    <location>
        <position position="378"/>
    </location>
    <ligand>
        <name>Zn(2+)</name>
        <dbReference type="ChEBI" id="CHEBI:29105"/>
        <note>catalytic</note>
    </ligand>
</feature>
<dbReference type="SUPFAM" id="SSF55486">
    <property type="entry name" value="Metalloproteases ('zincins'), catalytic domain"/>
    <property type="match status" value="1"/>
</dbReference>
<dbReference type="FunFam" id="2.60.40.1910:FF:000004">
    <property type="entry name" value="Aminopeptidase"/>
    <property type="match status" value="1"/>
</dbReference>
<comment type="caution">
    <text evidence="16">The sequence shown here is derived from an EMBL/GenBank/DDBJ whole genome shotgun (WGS) entry which is preliminary data.</text>
</comment>
<dbReference type="InterPro" id="IPR014782">
    <property type="entry name" value="Peptidase_M1_dom"/>
</dbReference>
<keyword evidence="5 11" id="KW-0378">Hydrolase</keyword>
<evidence type="ECO:0000256" key="7">
    <source>
        <dbReference type="ARBA" id="ARBA00023049"/>
    </source>
</evidence>
<organism evidence="16 17">
    <name type="scientific">Naganishia liquefaciens</name>
    <dbReference type="NCBI Taxonomy" id="104408"/>
    <lineage>
        <taxon>Eukaryota</taxon>
        <taxon>Fungi</taxon>
        <taxon>Dikarya</taxon>
        <taxon>Basidiomycota</taxon>
        <taxon>Agaricomycotina</taxon>
        <taxon>Tremellomycetes</taxon>
        <taxon>Filobasidiales</taxon>
        <taxon>Filobasidiaceae</taxon>
        <taxon>Naganishia</taxon>
    </lineage>
</organism>
<dbReference type="CDD" id="cd09601">
    <property type="entry name" value="M1_APN-Q_like"/>
    <property type="match status" value="1"/>
</dbReference>
<sequence>MSICQGGAHSKPHGKERDAYRLPTNVNPTHYDLVFKTDLEGLTFEGQGIVHLDVKEATEHVIFNINPTVKLTHLSLKNASTGEVHAYQVPEPAKRSENDTDEANLSTDPTPVEDLSKVPAGQLLVDKAQERIALGVPESWKLSIDAKLTLHATWSDKLTDSMMGYYKSSWKKDGKDAHYALTQFEPTAARRAYPSWDEPALKSTYTIAMVSRKGLTNLSNMPAVEEKPWTGSIDFAGEKLGNELSKSAGEWIVTKFDKTPLISSYLVAWANGEFVHLDSEYKSPLSGKTVPLRIYTTPELIHQAQFALDVKAKALPVYEEIFDVEYPLPKLDTLVASAFDAGAMENWGLITGRTTVFLWDPKKSSLAAKKRVIDVQSHECAHMWFGNVVSPEWWTYLWLNEAFATLMGEVIIPDRIFPEFNVRQEFLTGHLASALGLDAVRSSHPIEVDCPDANQINQIFDSISYSKGASVLRMLAAVVGEDKFLKGVSIYLKKRLFGNSVTEDLWNGISEASGVDVAKIMKEWTLKVGFPVITVDEVDNGQKIKVRQNRFLNTGDVKPEEDETLWYVPLELKTVGKDGKASIDHKAILHEREATFDVTDAEAFKLNAETVGVYRVAYTPERLSKLGEEAAKKDSGFTTEDRIGLVSDAMTLARAGYSKTSGGLNLISKLSSEQEFRVWDSIAMSLGKLKGVWWEQPEQVRKAIDQFRVQLFRPVASRLGWEFPEGEDPATAQLRALAIGTLASAEDEAMIAEIKKRFQPFLASGDDSQIPPDVQRTIFTVAVRHGGEDEYNKIREVYDNPPNPSTKIDALLALGAPKNDKLIEKSFAMIADGSILDQDVMYAFVALSSNRLATRKVAQYFKDNYNALMKRFGDNFAMSRLVSYAFNGLTTKEDLADIDAFFKDKKTEKYKLALAQTKDTIQAAVSWLERDQEDVEKWLKDNKFLG</sequence>
<dbReference type="GO" id="GO:0042277">
    <property type="term" value="F:peptide binding"/>
    <property type="evidence" value="ECO:0007669"/>
    <property type="project" value="TreeGrafter"/>
</dbReference>